<dbReference type="InterPro" id="IPR038501">
    <property type="entry name" value="Spore_GerAC_C_sf"/>
</dbReference>
<dbReference type="InterPro" id="IPR057336">
    <property type="entry name" value="GerAC_N"/>
</dbReference>
<dbReference type="Gene3D" id="3.30.300.210">
    <property type="entry name" value="Nutrient germinant receptor protein C, domain 3"/>
    <property type="match status" value="1"/>
</dbReference>
<name>A0A1I0EAP4_9FIRM</name>
<evidence type="ECO:0000256" key="3">
    <source>
        <dbReference type="ARBA" id="ARBA00022544"/>
    </source>
</evidence>
<keyword evidence="4" id="KW-0732">Signal</keyword>
<keyword evidence="7" id="KW-0449">Lipoprotein</keyword>
<dbReference type="InterPro" id="IPR046953">
    <property type="entry name" value="Spore_GerAC-like_C"/>
</dbReference>
<keyword evidence="5" id="KW-0472">Membrane</keyword>
<dbReference type="InterPro" id="IPR008844">
    <property type="entry name" value="Spore_GerAC-like"/>
</dbReference>
<dbReference type="RefSeq" id="WP_090444122.1">
    <property type="nucleotide sequence ID" value="NZ_FOHU01000010.1"/>
</dbReference>
<dbReference type="Proteomes" id="UP000199568">
    <property type="component" value="Unassembled WGS sequence"/>
</dbReference>
<comment type="similarity">
    <text evidence="2">Belongs to the GerABKC lipoprotein family.</text>
</comment>
<comment type="subcellular location">
    <subcellularLocation>
        <location evidence="1">Membrane</location>
        <topology evidence="1">Lipid-anchor</topology>
    </subcellularLocation>
</comment>
<dbReference type="PANTHER" id="PTHR35789">
    <property type="entry name" value="SPORE GERMINATION PROTEIN B3"/>
    <property type="match status" value="1"/>
</dbReference>
<evidence type="ECO:0000313" key="11">
    <source>
        <dbReference type="Proteomes" id="UP000199568"/>
    </source>
</evidence>
<dbReference type="Pfam" id="PF05504">
    <property type="entry name" value="Spore_GerAC"/>
    <property type="match status" value="1"/>
</dbReference>
<protein>
    <submittedName>
        <fullName evidence="10">Spore germination protein</fullName>
    </submittedName>
</protein>
<dbReference type="AlphaFoldDB" id="A0A1I0EAP4"/>
<evidence type="ECO:0000256" key="6">
    <source>
        <dbReference type="ARBA" id="ARBA00023139"/>
    </source>
</evidence>
<dbReference type="GO" id="GO:0016020">
    <property type="term" value="C:membrane"/>
    <property type="evidence" value="ECO:0007669"/>
    <property type="project" value="UniProtKB-SubCell"/>
</dbReference>
<keyword evidence="11" id="KW-1185">Reference proteome</keyword>
<dbReference type="PANTHER" id="PTHR35789:SF1">
    <property type="entry name" value="SPORE GERMINATION PROTEIN B3"/>
    <property type="match status" value="1"/>
</dbReference>
<evidence type="ECO:0000256" key="1">
    <source>
        <dbReference type="ARBA" id="ARBA00004635"/>
    </source>
</evidence>
<accession>A0A1I0EAP4</accession>
<proteinExistence type="inferred from homology"/>
<feature type="domain" description="Spore germination GerAC-like C-terminal" evidence="8">
    <location>
        <begin position="240"/>
        <end position="407"/>
    </location>
</feature>
<evidence type="ECO:0000256" key="5">
    <source>
        <dbReference type="ARBA" id="ARBA00023136"/>
    </source>
</evidence>
<feature type="domain" description="Spore germination protein N-terminal" evidence="9">
    <location>
        <begin position="26"/>
        <end position="229"/>
    </location>
</feature>
<dbReference type="STRING" id="426128.SAMN05660297_02360"/>
<organism evidence="10 11">
    <name type="scientific">Natronincola peptidivorans</name>
    <dbReference type="NCBI Taxonomy" id="426128"/>
    <lineage>
        <taxon>Bacteria</taxon>
        <taxon>Bacillati</taxon>
        <taxon>Bacillota</taxon>
        <taxon>Clostridia</taxon>
        <taxon>Peptostreptococcales</taxon>
        <taxon>Natronincolaceae</taxon>
        <taxon>Natronincola</taxon>
    </lineage>
</organism>
<evidence type="ECO:0000256" key="4">
    <source>
        <dbReference type="ARBA" id="ARBA00022729"/>
    </source>
</evidence>
<dbReference type="OrthoDB" id="2569624at2"/>
<keyword evidence="6" id="KW-0564">Palmitate</keyword>
<evidence type="ECO:0000259" key="9">
    <source>
        <dbReference type="Pfam" id="PF25198"/>
    </source>
</evidence>
<dbReference type="NCBIfam" id="TIGR02887">
    <property type="entry name" value="spore_ger_x_C"/>
    <property type="match status" value="1"/>
</dbReference>
<keyword evidence="3" id="KW-0309">Germination</keyword>
<reference evidence="10 11" key="1">
    <citation type="submission" date="2016-10" db="EMBL/GenBank/DDBJ databases">
        <authorList>
            <person name="de Groot N.N."/>
        </authorList>
    </citation>
    <scope>NUCLEOTIDE SEQUENCE [LARGE SCALE GENOMIC DNA]</scope>
    <source>
        <strain evidence="10 11">DSM 18979</strain>
    </source>
</reference>
<sequence>MKGIKTILILLVLSLITLVFVTACWDYMEVERRGYVLGVAIDKTNPLPRGQEDLEEYLSERDLERMKLHEGQPKYAYTIQIPVIPEAIARPEAGGGAPGAVDRTWDLTIEGNNFFEVNRQFSTRLNYPPFYEHLKVIVISEEVARDGIIEVLDMFLRDHEMRRRTKVFVTPLDAKSILDVSPRIDDYTSLYLDKLPLNASKTSRMPHKTDLGEVSKSLHNELDFVLPRIIATKDEIKYAGAAVFKGDEMIGWLGELDTNYTKWVRDAVLGGIEVVSSPHNPDELVVVEITEGKTNVIPRVTEGSIVMEIEVEGTFNLVEEYRGQFHNIFDRSFKKKVEEKIARKLEKEIYDTIHHVQETFGADIFHFNVALQRYEPRLWEEIQENWHDIFPNIEVEVKAEANIRLMGLTK</sequence>
<dbReference type="Pfam" id="PF25198">
    <property type="entry name" value="Spore_GerAC_N"/>
    <property type="match status" value="1"/>
</dbReference>
<evidence type="ECO:0000313" key="10">
    <source>
        <dbReference type="EMBL" id="SET42216.1"/>
    </source>
</evidence>
<dbReference type="EMBL" id="FOHU01000010">
    <property type="protein sequence ID" value="SET42216.1"/>
    <property type="molecule type" value="Genomic_DNA"/>
</dbReference>
<evidence type="ECO:0000256" key="7">
    <source>
        <dbReference type="ARBA" id="ARBA00023288"/>
    </source>
</evidence>
<gene>
    <name evidence="10" type="ORF">SAMN05660297_02360</name>
</gene>
<evidence type="ECO:0000259" key="8">
    <source>
        <dbReference type="Pfam" id="PF05504"/>
    </source>
</evidence>
<evidence type="ECO:0000256" key="2">
    <source>
        <dbReference type="ARBA" id="ARBA00007886"/>
    </source>
</evidence>
<dbReference type="GO" id="GO:0009847">
    <property type="term" value="P:spore germination"/>
    <property type="evidence" value="ECO:0007669"/>
    <property type="project" value="InterPro"/>
</dbReference>
<dbReference type="PROSITE" id="PS51257">
    <property type="entry name" value="PROKAR_LIPOPROTEIN"/>
    <property type="match status" value="1"/>
</dbReference>